<reference evidence="3 4" key="1">
    <citation type="submission" date="2019-02" db="EMBL/GenBank/DDBJ databases">
        <title>Deep-cultivation of Planctomycetes and their phenomic and genomic characterization uncovers novel biology.</title>
        <authorList>
            <person name="Wiegand S."/>
            <person name="Jogler M."/>
            <person name="Boedeker C."/>
            <person name="Pinto D."/>
            <person name="Vollmers J."/>
            <person name="Rivas-Marin E."/>
            <person name="Kohn T."/>
            <person name="Peeters S.H."/>
            <person name="Heuer A."/>
            <person name="Rast P."/>
            <person name="Oberbeckmann S."/>
            <person name="Bunk B."/>
            <person name="Jeske O."/>
            <person name="Meyerdierks A."/>
            <person name="Storesund J.E."/>
            <person name="Kallscheuer N."/>
            <person name="Luecker S."/>
            <person name="Lage O.M."/>
            <person name="Pohl T."/>
            <person name="Merkel B.J."/>
            <person name="Hornburger P."/>
            <person name="Mueller R.-W."/>
            <person name="Bruemmer F."/>
            <person name="Labrenz M."/>
            <person name="Spormann A.M."/>
            <person name="Op Den Camp H."/>
            <person name="Overmann J."/>
            <person name="Amann R."/>
            <person name="Jetten M.S.M."/>
            <person name="Mascher T."/>
            <person name="Medema M.H."/>
            <person name="Devos D.P."/>
            <person name="Kaster A.-K."/>
            <person name="Ovreas L."/>
            <person name="Rohde M."/>
            <person name="Galperin M.Y."/>
            <person name="Jogler C."/>
        </authorList>
    </citation>
    <scope>NUCLEOTIDE SEQUENCE [LARGE SCALE GENOMIC DNA]</scope>
    <source>
        <strain evidence="3 4">Mal64</strain>
    </source>
</reference>
<proteinExistence type="predicted"/>
<dbReference type="Proteomes" id="UP000315440">
    <property type="component" value="Unassembled WGS sequence"/>
</dbReference>
<protein>
    <recommendedName>
        <fullName evidence="2">DUF1559 domain-containing protein</fullName>
    </recommendedName>
</protein>
<keyword evidence="4" id="KW-1185">Reference proteome</keyword>
<dbReference type="AlphaFoldDB" id="A0A5C5ZP04"/>
<dbReference type="PANTHER" id="PTHR30093">
    <property type="entry name" value="GENERAL SECRETION PATHWAY PROTEIN G"/>
    <property type="match status" value="1"/>
</dbReference>
<keyword evidence="1" id="KW-1133">Transmembrane helix</keyword>
<feature type="transmembrane region" description="Helical" evidence="1">
    <location>
        <begin position="7"/>
        <end position="37"/>
    </location>
</feature>
<sequence length="347" mass="38342">MRFRIPTLLWTTALIAASLAAFGTVGVLVAAFVVAYWTYHSRRAWRSRMRASLAPLVQIPILLLLIILFVSPLGNVKLTVQRSVSRNHCKQIALALLLFNEDHGELPPAYFLDASGNPAHSWRVLILPYLDEQALYDAYDFDEPWDGPNNIKLLQSMPRVYGDPNFAGDKALDTHTAFLAITGEGAAFPGQQPMKYSDIVDGPANTALFIEARGHAVPWTQPQDLDLEQAAKILSDPRARRESASNVGYFSRSYWLGEGIVCFADGHQARTGALTHEKARALLTVAGDEEADDNPRGSYSNWWVSQRHWRNILSFGLFTLIALLPLGSIVFPPPDGVKVGDDSSSQN</sequence>
<evidence type="ECO:0000313" key="3">
    <source>
        <dbReference type="EMBL" id="TWT88825.1"/>
    </source>
</evidence>
<organism evidence="3 4">
    <name type="scientific">Pseudobythopirellula maris</name>
    <dbReference type="NCBI Taxonomy" id="2527991"/>
    <lineage>
        <taxon>Bacteria</taxon>
        <taxon>Pseudomonadati</taxon>
        <taxon>Planctomycetota</taxon>
        <taxon>Planctomycetia</taxon>
        <taxon>Pirellulales</taxon>
        <taxon>Lacipirellulaceae</taxon>
        <taxon>Pseudobythopirellula</taxon>
    </lineage>
</organism>
<feature type="transmembrane region" description="Helical" evidence="1">
    <location>
        <begin position="57"/>
        <end position="76"/>
    </location>
</feature>
<dbReference type="RefSeq" id="WP_146400211.1">
    <property type="nucleotide sequence ID" value="NZ_SJPQ01000002.1"/>
</dbReference>
<dbReference type="PANTHER" id="PTHR30093:SF2">
    <property type="entry name" value="TYPE II SECRETION SYSTEM PROTEIN H"/>
    <property type="match status" value="1"/>
</dbReference>
<name>A0A5C5ZP04_9BACT</name>
<evidence type="ECO:0000256" key="1">
    <source>
        <dbReference type="SAM" id="Phobius"/>
    </source>
</evidence>
<dbReference type="EMBL" id="SJPQ01000002">
    <property type="protein sequence ID" value="TWT88825.1"/>
    <property type="molecule type" value="Genomic_DNA"/>
</dbReference>
<keyword evidence="1" id="KW-0812">Transmembrane</keyword>
<feature type="transmembrane region" description="Helical" evidence="1">
    <location>
        <begin position="312"/>
        <end position="331"/>
    </location>
</feature>
<dbReference type="InterPro" id="IPR011453">
    <property type="entry name" value="DUF1559"/>
</dbReference>
<gene>
    <name evidence="3" type="ORF">Mal64_23130</name>
</gene>
<feature type="domain" description="DUF1559" evidence="2">
    <location>
        <begin position="85"/>
        <end position="157"/>
    </location>
</feature>
<accession>A0A5C5ZP04</accession>
<dbReference type="OrthoDB" id="285651at2"/>
<dbReference type="Pfam" id="PF07596">
    <property type="entry name" value="SBP_bac_10"/>
    <property type="match status" value="1"/>
</dbReference>
<evidence type="ECO:0000259" key="2">
    <source>
        <dbReference type="Pfam" id="PF07596"/>
    </source>
</evidence>
<keyword evidence="1" id="KW-0472">Membrane</keyword>
<evidence type="ECO:0000313" key="4">
    <source>
        <dbReference type="Proteomes" id="UP000315440"/>
    </source>
</evidence>
<comment type="caution">
    <text evidence="3">The sequence shown here is derived from an EMBL/GenBank/DDBJ whole genome shotgun (WGS) entry which is preliminary data.</text>
</comment>